<dbReference type="EMBL" id="CM055740">
    <property type="protein sequence ID" value="KAJ8002981.1"/>
    <property type="molecule type" value="Genomic_DNA"/>
</dbReference>
<comment type="caution">
    <text evidence="1">The sequence shown here is derived from an EMBL/GenBank/DDBJ whole genome shotgun (WGS) entry which is preliminary data.</text>
</comment>
<evidence type="ECO:0000313" key="2">
    <source>
        <dbReference type="Proteomes" id="UP001157502"/>
    </source>
</evidence>
<dbReference type="Proteomes" id="UP001157502">
    <property type="component" value="Chromosome 13"/>
</dbReference>
<gene>
    <name evidence="1" type="ORF">DPEC_G00164600</name>
</gene>
<keyword evidence="2" id="KW-1185">Reference proteome</keyword>
<sequence length="1193" mass="136177">MLHLLHLHPFQRPPFSVLWRRYCTPSLSAETRMNPLNIQMLSNNLHEQIFRGMKQEYEEEKVNQSIRHLKRHQLWGKETSLLPDVELKLPHMYGENIDSHFRLLAQKQSLPYLEAASKLQQASLPPLPHDWVWEVGWTRYGFNGESRQVDFPDEAGLVFDVEVCMAEGHCPTLAVAVSPTAWYSWCSKRLIEERYSWSSQLTPADLIPMETSANNSRPLGGHWSERLIVGHNVSFDRSYIKEQYLLKGSKARFLDTMSLHMAISGLTGFQRTLWMANKHGKKRGLQEVKDHMKKVSRSGRKDGPMIGSWDWVHISSLNNLADVHALYVGGETLKKEARDIFVKGSMADVRNNFQDLMQYCALDVQATHQVFSEQLPLFMKRCPHPVTFAGMLEMGGCYLPVNQNWARYLEDSQDTFEELQREMKKSLMSLADDACQLLEGERYKEDPWLWDLEWDIQEFKQKKVTVSKRKRSKAEAEPAPSTPLKDWDQDPGPPPEEMAGPCPSSEALKTLKETVSRLPKRRQHLPGHPGWYRKLCVKMSEEESWSPGASLVSLAMRVTPKLMGLTWDGFPLHYTEQHGWGYLVPGRKDNLVKPLGEGQQDTVPECPYWTIERVYREYCELKGKEQPSCLDNGLSDDLMLTDSALWQTVEELSRMESLSEEENNVRVTKSNRKKEMEDMFSLPSESQCPYHHGNGPYNNINVPGCWFFKLPHKDGNDNNVGSPFSKDFLSKMEDGTLRAGRGGTNATRALEINKMISFWRNAHKRISSQKVVWLRKGELPRSVSRHDGYDDEGQYGAILPQVITAGTVTRRAVEPTWLTASNARRDRVGSELKAMVQVPPGYHLVGADVDSQELWIAAVLGEAHFAGMHGCTAFGWMTLQGKKSQGTDLHSRTADTVGISREHAKVFNYGRIYGAGQPFAERLLMQFNHRLSQPEASSKAKQMYALTKGLRRYFLSEEGEWLVKELDVEVDRDEDGSVSLQELRRIARLAAQSSRRRKWEMAGQRQWAGGTESEMFNKLESIAHSAQPATPVLGCRISRALEPEAAKNEFITSRVNWVVQSSAVDYLHLMLVAMRWLMEEYDIDGRFCISIHDEVRYLVRSEDRYRAALALQITNLLTRCIFAYALGMQDLPQSVAFFSSVDIDQCLRKEVTMDCVTPSNPTGLERRYGIPQGEALDIYQIMDITKGSLVKGR</sequence>
<evidence type="ECO:0000313" key="1">
    <source>
        <dbReference type="EMBL" id="KAJ8002981.1"/>
    </source>
</evidence>
<accession>A0ACC2GHB2</accession>
<name>A0ACC2GHB2_DALPE</name>
<organism evidence="1 2">
    <name type="scientific">Dallia pectoralis</name>
    <name type="common">Alaska blackfish</name>
    <dbReference type="NCBI Taxonomy" id="75939"/>
    <lineage>
        <taxon>Eukaryota</taxon>
        <taxon>Metazoa</taxon>
        <taxon>Chordata</taxon>
        <taxon>Craniata</taxon>
        <taxon>Vertebrata</taxon>
        <taxon>Euteleostomi</taxon>
        <taxon>Actinopterygii</taxon>
        <taxon>Neopterygii</taxon>
        <taxon>Teleostei</taxon>
        <taxon>Protacanthopterygii</taxon>
        <taxon>Esociformes</taxon>
        <taxon>Umbridae</taxon>
        <taxon>Dallia</taxon>
    </lineage>
</organism>
<reference evidence="1" key="1">
    <citation type="submission" date="2021-05" db="EMBL/GenBank/DDBJ databases">
        <authorList>
            <person name="Pan Q."/>
            <person name="Jouanno E."/>
            <person name="Zahm M."/>
            <person name="Klopp C."/>
            <person name="Cabau C."/>
            <person name="Louis A."/>
            <person name="Berthelot C."/>
            <person name="Parey E."/>
            <person name="Roest Crollius H."/>
            <person name="Montfort J."/>
            <person name="Robinson-Rechavi M."/>
            <person name="Bouchez O."/>
            <person name="Lampietro C."/>
            <person name="Lopez Roques C."/>
            <person name="Donnadieu C."/>
            <person name="Postlethwait J."/>
            <person name="Bobe J."/>
            <person name="Dillon D."/>
            <person name="Chandos A."/>
            <person name="von Hippel F."/>
            <person name="Guiguen Y."/>
        </authorList>
    </citation>
    <scope>NUCLEOTIDE SEQUENCE</scope>
    <source>
        <strain evidence="1">YG-Jan2019</strain>
    </source>
</reference>
<proteinExistence type="predicted"/>
<protein>
    <submittedName>
        <fullName evidence="1">Uncharacterized protein</fullName>
    </submittedName>
</protein>